<evidence type="ECO:0000256" key="10">
    <source>
        <dbReference type="ARBA" id="ARBA00022840"/>
    </source>
</evidence>
<keyword evidence="8 14" id="KW-0547">Nucleotide-binding</keyword>
<dbReference type="SMART" id="SM00304">
    <property type="entry name" value="HAMP"/>
    <property type="match status" value="1"/>
</dbReference>
<accession>B2JWB1</accession>
<evidence type="ECO:0000256" key="4">
    <source>
        <dbReference type="ARBA" id="ARBA00022519"/>
    </source>
</evidence>
<evidence type="ECO:0000256" key="7">
    <source>
        <dbReference type="ARBA" id="ARBA00022692"/>
    </source>
</evidence>
<dbReference type="Pfam" id="PF01590">
    <property type="entry name" value="GAF"/>
    <property type="match status" value="1"/>
</dbReference>
<evidence type="ECO:0000259" key="16">
    <source>
        <dbReference type="PROSITE" id="PS50885"/>
    </source>
</evidence>
<keyword evidence="6 14" id="KW-0808">Transferase</keyword>
<keyword evidence="5" id="KW-0597">Phosphoprotein</keyword>
<dbReference type="InterPro" id="IPR029016">
    <property type="entry name" value="GAF-like_dom_sf"/>
</dbReference>
<dbReference type="Pfam" id="PF13675">
    <property type="entry name" value="PilJ"/>
    <property type="match status" value="1"/>
</dbReference>
<dbReference type="OrthoDB" id="9811306at2"/>
<dbReference type="Gene3D" id="3.30.565.10">
    <property type="entry name" value="Histidine kinase-like ATPase, C-terminal domain"/>
    <property type="match status" value="1"/>
</dbReference>
<dbReference type="InterPro" id="IPR003594">
    <property type="entry name" value="HATPase_dom"/>
</dbReference>
<name>B2JWB1_PARP8</name>
<dbReference type="GO" id="GO:0000155">
    <property type="term" value="F:phosphorelay sensor kinase activity"/>
    <property type="evidence" value="ECO:0007669"/>
    <property type="project" value="UniProtKB-UniRule"/>
</dbReference>
<reference evidence="18" key="1">
    <citation type="journal article" date="2014" name="Stand. Genomic Sci.">
        <title>Complete genome sequence of Burkholderia phymatum STM815(T), a broad host range and efficient nitrogen-fixing symbiont of Mimosa species.</title>
        <authorList>
            <person name="Moulin L."/>
            <person name="Klonowska A."/>
            <person name="Caroline B."/>
            <person name="Booth K."/>
            <person name="Vriezen J.A."/>
            <person name="Melkonian R."/>
            <person name="James E.K."/>
            <person name="Young J.P."/>
            <person name="Bena G."/>
            <person name="Hauser L."/>
            <person name="Land M."/>
            <person name="Kyrpides N."/>
            <person name="Bruce D."/>
            <person name="Chain P."/>
            <person name="Copeland A."/>
            <person name="Pitluck S."/>
            <person name="Woyke T."/>
            <person name="Lizotte-Waniewski M."/>
            <person name="Bristow J."/>
            <person name="Riley M."/>
        </authorList>
    </citation>
    <scope>NUCLEOTIDE SEQUENCE [LARGE SCALE GENOMIC DNA]</scope>
    <source>
        <strain evidence="18">DSM 17167 / CIP 108236 / LMG 21445 / STM815</strain>
        <plasmid evidence="18">Plasmid pBPHY01</plasmid>
    </source>
</reference>
<dbReference type="RefSeq" id="WP_012405397.1">
    <property type="nucleotide sequence ID" value="NC_010625.1"/>
</dbReference>
<keyword evidence="4 14" id="KW-0997">Cell inner membrane</keyword>
<dbReference type="GO" id="GO:0005886">
    <property type="term" value="C:plasma membrane"/>
    <property type="evidence" value="ECO:0007669"/>
    <property type="project" value="UniProtKB-SubCell"/>
</dbReference>
<evidence type="ECO:0000256" key="11">
    <source>
        <dbReference type="ARBA" id="ARBA00022989"/>
    </source>
</evidence>
<keyword evidence="3 14" id="KW-1003">Cell membrane</keyword>
<evidence type="ECO:0000256" key="9">
    <source>
        <dbReference type="ARBA" id="ARBA00022777"/>
    </source>
</evidence>
<dbReference type="PANTHER" id="PTHR24421">
    <property type="entry name" value="NITRATE/NITRITE SENSOR PROTEIN NARX-RELATED"/>
    <property type="match status" value="1"/>
</dbReference>
<feature type="transmembrane region" description="Helical" evidence="15">
    <location>
        <begin position="162"/>
        <end position="183"/>
    </location>
</feature>
<dbReference type="SMART" id="SM00387">
    <property type="entry name" value="HATPase_c"/>
    <property type="match status" value="1"/>
</dbReference>
<evidence type="ECO:0000256" key="1">
    <source>
        <dbReference type="ARBA" id="ARBA00000085"/>
    </source>
</evidence>
<evidence type="ECO:0000256" key="8">
    <source>
        <dbReference type="ARBA" id="ARBA00022741"/>
    </source>
</evidence>
<keyword evidence="10 14" id="KW-0067">ATP-binding</keyword>
<evidence type="ECO:0000256" key="6">
    <source>
        <dbReference type="ARBA" id="ARBA00022679"/>
    </source>
</evidence>
<keyword evidence="17" id="KW-0614">Plasmid</keyword>
<evidence type="ECO:0000256" key="2">
    <source>
        <dbReference type="ARBA" id="ARBA00004429"/>
    </source>
</evidence>
<protein>
    <recommendedName>
        <fullName evidence="14">Sensor protein</fullName>
        <ecNumber evidence="14">2.7.13.3</ecNumber>
    </recommendedName>
</protein>
<gene>
    <name evidence="17" type="ordered locus">Bphy_6191</name>
</gene>
<dbReference type="Pfam" id="PF00672">
    <property type="entry name" value="HAMP"/>
    <property type="match status" value="1"/>
</dbReference>
<dbReference type="CDD" id="cd16917">
    <property type="entry name" value="HATPase_UhpB-NarQ-NarX-like"/>
    <property type="match status" value="1"/>
</dbReference>
<dbReference type="InterPro" id="IPR029095">
    <property type="entry name" value="NarX-like_N"/>
</dbReference>
<dbReference type="PROSITE" id="PS50885">
    <property type="entry name" value="HAMP"/>
    <property type="match status" value="1"/>
</dbReference>
<dbReference type="AlphaFoldDB" id="B2JWB1"/>
<feature type="transmembrane region" description="Helical" evidence="15">
    <location>
        <begin position="12"/>
        <end position="34"/>
    </location>
</feature>
<organism evidence="17 18">
    <name type="scientific">Paraburkholderia phymatum (strain DSM 17167 / CIP 108236 / LMG 21445 / STM815)</name>
    <name type="common">Burkholderia phymatum</name>
    <dbReference type="NCBI Taxonomy" id="391038"/>
    <lineage>
        <taxon>Bacteria</taxon>
        <taxon>Pseudomonadati</taxon>
        <taxon>Pseudomonadota</taxon>
        <taxon>Betaproteobacteria</taxon>
        <taxon>Burkholderiales</taxon>
        <taxon>Burkholderiaceae</taxon>
        <taxon>Paraburkholderia</taxon>
    </lineage>
</organism>
<keyword evidence="18" id="KW-1185">Reference proteome</keyword>
<comment type="subcellular location">
    <subcellularLocation>
        <location evidence="2">Cell inner membrane</location>
        <topology evidence="2">Multi-pass membrane protein</topology>
    </subcellularLocation>
</comment>
<dbReference type="InterPro" id="IPR036890">
    <property type="entry name" value="HATPase_C_sf"/>
</dbReference>
<evidence type="ECO:0000256" key="3">
    <source>
        <dbReference type="ARBA" id="ARBA00022475"/>
    </source>
</evidence>
<evidence type="ECO:0000313" key="18">
    <source>
        <dbReference type="Proteomes" id="UP000001192"/>
    </source>
</evidence>
<dbReference type="Proteomes" id="UP000001192">
    <property type="component" value="Plasmid pBPHY01"/>
</dbReference>
<dbReference type="PIRSF" id="PIRSF003167">
    <property type="entry name" value="STHK_NarX/NarQ"/>
    <property type="match status" value="1"/>
</dbReference>
<evidence type="ECO:0000256" key="14">
    <source>
        <dbReference type="PIRNR" id="PIRNR003167"/>
    </source>
</evidence>
<dbReference type="Gene3D" id="1.20.5.1930">
    <property type="match status" value="1"/>
</dbReference>
<dbReference type="Gene3D" id="1.10.8.500">
    <property type="entry name" value="HAMP domain in histidine kinase"/>
    <property type="match status" value="1"/>
</dbReference>
<geneLocation type="plasmid" evidence="17 18">
    <name>pBPHY01</name>
</geneLocation>
<dbReference type="EC" id="2.7.13.3" evidence="14"/>
<dbReference type="InterPro" id="IPR050482">
    <property type="entry name" value="Sensor_HK_TwoCompSys"/>
</dbReference>
<dbReference type="Pfam" id="PF07730">
    <property type="entry name" value="HisKA_3"/>
    <property type="match status" value="1"/>
</dbReference>
<proteinExistence type="predicted"/>
<dbReference type="InterPro" id="IPR011712">
    <property type="entry name" value="Sig_transdc_His_kin_sub3_dim/P"/>
</dbReference>
<dbReference type="EMBL" id="CP001045">
    <property type="protein sequence ID" value="ACC75238.1"/>
    <property type="molecule type" value="Genomic_DNA"/>
</dbReference>
<dbReference type="SUPFAM" id="SSF55781">
    <property type="entry name" value="GAF domain-like"/>
    <property type="match status" value="1"/>
</dbReference>
<dbReference type="InterPro" id="IPR042295">
    <property type="entry name" value="NarX-like_N_sf"/>
</dbReference>
<evidence type="ECO:0000256" key="12">
    <source>
        <dbReference type="ARBA" id="ARBA00023012"/>
    </source>
</evidence>
<evidence type="ECO:0000256" key="15">
    <source>
        <dbReference type="SAM" id="Phobius"/>
    </source>
</evidence>
<evidence type="ECO:0000256" key="5">
    <source>
        <dbReference type="ARBA" id="ARBA00022553"/>
    </source>
</evidence>
<comment type="catalytic activity">
    <reaction evidence="1 14">
        <text>ATP + protein L-histidine = ADP + protein N-phospho-L-histidine.</text>
        <dbReference type="EC" id="2.7.13.3"/>
    </reaction>
</comment>
<dbReference type="InterPro" id="IPR016380">
    <property type="entry name" value="Sig_transdc_His_kin_NarX/NarQ"/>
</dbReference>
<dbReference type="GO" id="GO:0046983">
    <property type="term" value="F:protein dimerization activity"/>
    <property type="evidence" value="ECO:0007669"/>
    <property type="project" value="UniProtKB-UniRule"/>
</dbReference>
<keyword evidence="11 15" id="KW-1133">Transmembrane helix</keyword>
<dbReference type="Gene3D" id="1.20.120.960">
    <property type="entry name" value="Histidine kinase NarX, sensor domain"/>
    <property type="match status" value="1"/>
</dbReference>
<sequence precursor="true">MRRFQTLSARLGLIGGSLLLVAIASIGFTLWISWQLEGGAAAVNEAGRMRMQTWRLAQTLARGDAGAVRDQILQFDSGMALLRDGDPARPLFVPRNARCVTALADVARTWTEVRAAWSATPGLGAMQAARQAEAFVAHIDALVTAIEQRLASLTTVLNALQVFMMGLTIASAVTMLYSAYLFIFNPLDRLKAGLARVRHGDLAARVQVNSGDEFGALSRGFNQMAETLEELYQHLEMKVEEKTSSLAAQNARLASLYQASEFAARADTLDDLAQGFATRLKRVAHADAVAIRWCDEDNRRYVLLASHGLSSEVADHEACIQTGDCACGQPRDDAHTRVVFMQRRGGAALQGHCERAGYRSLVSVPVRLQTRIVGEIDLFYAKEATLADDDRTLLDALADHLATAIEGLRVSALLREAAVAEERGFIARELHDSIAQSLAFMKIQSVLLRDALAQKDTAKTERAVGELEMGIEESLSDVRELLMHFRTRTNTETILPALQTTLQKFEHQTGMATRLSVEGDGLPLPPDVQVQVLHVVQEALSNVRKHAHARAVSVEVRQSSPWQVVVRDDGCGFGLAGQATGHSETHVGLRIMRERAARIGAAVEIETAIGDGTRVVLTLADRKRLAA</sequence>
<keyword evidence="12 14" id="KW-0902">Two-component regulatory system</keyword>
<keyword evidence="9 14" id="KW-0418">Kinase</keyword>
<evidence type="ECO:0000313" key="17">
    <source>
        <dbReference type="EMBL" id="ACC75238.1"/>
    </source>
</evidence>
<dbReference type="KEGG" id="bph:Bphy_6191"/>
<dbReference type="Gene3D" id="3.30.450.40">
    <property type="match status" value="1"/>
</dbReference>
<dbReference type="PANTHER" id="PTHR24421:SF10">
    <property type="entry name" value="NITRATE_NITRITE SENSOR PROTEIN NARQ"/>
    <property type="match status" value="1"/>
</dbReference>
<dbReference type="SUPFAM" id="SSF55874">
    <property type="entry name" value="ATPase domain of HSP90 chaperone/DNA topoisomerase II/histidine kinase"/>
    <property type="match status" value="1"/>
</dbReference>
<dbReference type="Pfam" id="PF02518">
    <property type="entry name" value="HATPase_c"/>
    <property type="match status" value="1"/>
</dbReference>
<keyword evidence="7 15" id="KW-0812">Transmembrane</keyword>
<dbReference type="CDD" id="cd06225">
    <property type="entry name" value="HAMP"/>
    <property type="match status" value="1"/>
</dbReference>
<feature type="domain" description="HAMP" evidence="16">
    <location>
        <begin position="181"/>
        <end position="233"/>
    </location>
</feature>
<keyword evidence="13 14" id="KW-0472">Membrane</keyword>
<dbReference type="SUPFAM" id="SSF158472">
    <property type="entry name" value="HAMP domain-like"/>
    <property type="match status" value="1"/>
</dbReference>
<evidence type="ECO:0000256" key="13">
    <source>
        <dbReference type="ARBA" id="ARBA00023136"/>
    </source>
</evidence>
<dbReference type="GO" id="GO:0005524">
    <property type="term" value="F:ATP binding"/>
    <property type="evidence" value="ECO:0007669"/>
    <property type="project" value="UniProtKB-UniRule"/>
</dbReference>
<dbReference type="InterPro" id="IPR003660">
    <property type="entry name" value="HAMP_dom"/>
</dbReference>
<dbReference type="HOGENOM" id="CLU_000445_20_10_4"/>
<dbReference type="InterPro" id="IPR003018">
    <property type="entry name" value="GAF"/>
</dbReference>